<keyword evidence="1" id="KW-0812">Transmembrane</keyword>
<reference evidence="2" key="1">
    <citation type="journal article" date="2014" name="Front. Microbiol.">
        <title>High frequency of phylogenetically diverse reductive dehalogenase-homologous genes in deep subseafloor sedimentary metagenomes.</title>
        <authorList>
            <person name="Kawai M."/>
            <person name="Futagami T."/>
            <person name="Toyoda A."/>
            <person name="Takaki Y."/>
            <person name="Nishi S."/>
            <person name="Hori S."/>
            <person name="Arai W."/>
            <person name="Tsubouchi T."/>
            <person name="Morono Y."/>
            <person name="Uchiyama I."/>
            <person name="Ito T."/>
            <person name="Fujiyama A."/>
            <person name="Inagaki F."/>
            <person name="Takami H."/>
        </authorList>
    </citation>
    <scope>NUCLEOTIDE SEQUENCE</scope>
    <source>
        <strain evidence="2">Expedition CK06-06</strain>
    </source>
</reference>
<name>X0ZJ93_9ZZZZ</name>
<feature type="non-terminal residue" evidence="2">
    <location>
        <position position="86"/>
    </location>
</feature>
<feature type="transmembrane region" description="Helical" evidence="1">
    <location>
        <begin position="58"/>
        <end position="77"/>
    </location>
</feature>
<accession>X0ZJ93</accession>
<keyword evidence="1" id="KW-1133">Transmembrane helix</keyword>
<evidence type="ECO:0008006" key="3">
    <source>
        <dbReference type="Google" id="ProtNLM"/>
    </source>
</evidence>
<dbReference type="EMBL" id="BART01006768">
    <property type="protein sequence ID" value="GAG69439.1"/>
    <property type="molecule type" value="Genomic_DNA"/>
</dbReference>
<gene>
    <name evidence="2" type="ORF">S01H4_15440</name>
</gene>
<protein>
    <recommendedName>
        <fullName evidence="3">Heavy metal translocating P-type ATPase</fullName>
    </recommendedName>
</protein>
<keyword evidence="1" id="KW-0472">Membrane</keyword>
<comment type="caution">
    <text evidence="2">The sequence shown here is derived from an EMBL/GenBank/DDBJ whole genome shotgun (WGS) entry which is preliminary data.</text>
</comment>
<organism evidence="2">
    <name type="scientific">marine sediment metagenome</name>
    <dbReference type="NCBI Taxonomy" id="412755"/>
    <lineage>
        <taxon>unclassified sequences</taxon>
        <taxon>metagenomes</taxon>
        <taxon>ecological metagenomes</taxon>
    </lineage>
</organism>
<dbReference type="AlphaFoldDB" id="X0ZJ93"/>
<sequence length="86" mass="10178">MKEQHKQHPKHNHHQHMVADFRKRFIVSIIITIPVLLLSPLIQRFLKLEEVIKFPGDAYVLFGLSTMIFFYGGWPFLKGLYNELKS</sequence>
<proteinExistence type="predicted"/>
<evidence type="ECO:0000256" key="1">
    <source>
        <dbReference type="SAM" id="Phobius"/>
    </source>
</evidence>
<evidence type="ECO:0000313" key="2">
    <source>
        <dbReference type="EMBL" id="GAG69439.1"/>
    </source>
</evidence>
<feature type="transmembrane region" description="Helical" evidence="1">
    <location>
        <begin position="25"/>
        <end position="46"/>
    </location>
</feature>